<evidence type="ECO:0000259" key="9">
    <source>
        <dbReference type="Pfam" id="PF01979"/>
    </source>
</evidence>
<evidence type="ECO:0000256" key="2">
    <source>
        <dbReference type="ARBA" id="ARBA00022723"/>
    </source>
</evidence>
<dbReference type="PANTHER" id="PTHR11113:SF14">
    <property type="entry name" value="N-ACETYLGLUCOSAMINE-6-PHOSPHATE DEACETYLASE"/>
    <property type="match status" value="1"/>
</dbReference>
<dbReference type="Gene3D" id="3.20.20.140">
    <property type="entry name" value="Metal-dependent hydrolases"/>
    <property type="match status" value="1"/>
</dbReference>
<dbReference type="InterPro" id="IPR011059">
    <property type="entry name" value="Metal-dep_hydrolase_composite"/>
</dbReference>
<evidence type="ECO:0000256" key="1">
    <source>
        <dbReference type="ARBA" id="ARBA00010716"/>
    </source>
</evidence>
<dbReference type="SUPFAM" id="SSF51556">
    <property type="entry name" value="Metallo-dependent hydrolases"/>
    <property type="match status" value="1"/>
</dbReference>
<dbReference type="EMBL" id="LIBJ01000081">
    <property type="protein sequence ID" value="KRO48520.1"/>
    <property type="molecule type" value="Genomic_DNA"/>
</dbReference>
<accession>A0A0R2QDV6</accession>
<feature type="binding site" evidence="7">
    <location>
        <begin position="275"/>
        <end position="277"/>
    </location>
    <ligand>
        <name>substrate</name>
    </ligand>
</feature>
<feature type="binding site" evidence="7">
    <location>
        <position position="212"/>
    </location>
    <ligand>
        <name>substrate</name>
    </ligand>
</feature>
<evidence type="ECO:0000256" key="8">
    <source>
        <dbReference type="PIRSR" id="PIRSR038994-3"/>
    </source>
</evidence>
<comment type="caution">
    <text evidence="10">The sequence shown here is derived from an EMBL/GenBank/DDBJ whole genome shotgun (WGS) entry which is preliminary data.</text>
</comment>
<organism evidence="10 11">
    <name type="scientific">Acidimicrobiia bacterium BACL6 MAG-120924-bin43</name>
    <dbReference type="NCBI Taxonomy" id="1655583"/>
    <lineage>
        <taxon>Bacteria</taxon>
        <taxon>Bacillati</taxon>
        <taxon>Actinomycetota</taxon>
        <taxon>Acidimicrobiia</taxon>
        <taxon>acIV cluster</taxon>
    </lineage>
</organism>
<gene>
    <name evidence="10" type="ORF">ABR75_06005</name>
</gene>
<feature type="binding site" evidence="8">
    <location>
        <position position="119"/>
    </location>
    <ligand>
        <name>Zn(2+)</name>
        <dbReference type="ChEBI" id="CHEBI:29105"/>
    </ligand>
</feature>
<feature type="domain" description="Amidohydrolase-related" evidence="9">
    <location>
        <begin position="35"/>
        <end position="344"/>
    </location>
</feature>
<comment type="similarity">
    <text evidence="1 5">Belongs to the metallo-dependent hydrolases superfamily. NagA family.</text>
</comment>
<dbReference type="InterPro" id="IPR032466">
    <property type="entry name" value="Metal_Hydrolase"/>
</dbReference>
<proteinExistence type="inferred from homology"/>
<feature type="binding site" evidence="7">
    <location>
        <position position="236"/>
    </location>
    <ligand>
        <name>substrate</name>
    </ligand>
</feature>
<dbReference type="InterPro" id="IPR003764">
    <property type="entry name" value="GlcNAc_6-P_deAcase"/>
</dbReference>
<protein>
    <recommendedName>
        <fullName evidence="9">Amidohydrolase-related domain-containing protein</fullName>
    </recommendedName>
</protein>
<reference evidence="10 11" key="1">
    <citation type="submission" date="2015-10" db="EMBL/GenBank/DDBJ databases">
        <title>Metagenome-Assembled Genomes uncover a global brackish microbiome.</title>
        <authorList>
            <person name="Hugerth L.W."/>
            <person name="Larsson J."/>
            <person name="Alneberg J."/>
            <person name="Lindh M.V."/>
            <person name="Legrand C."/>
            <person name="Pinhassi J."/>
            <person name="Andersson A.F."/>
        </authorList>
    </citation>
    <scope>NUCLEOTIDE SEQUENCE [LARGE SCALE GENOMIC DNA]</scope>
    <source>
        <strain evidence="10">BACL6 MAG-120924-bin43</strain>
    </source>
</reference>
<dbReference type="GO" id="GO:0006046">
    <property type="term" value="P:N-acetylglucosamine catabolic process"/>
    <property type="evidence" value="ECO:0007669"/>
    <property type="project" value="TreeGrafter"/>
</dbReference>
<feature type="binding site" evidence="8">
    <location>
        <position position="180"/>
    </location>
    <ligand>
        <name>Zn(2+)</name>
        <dbReference type="ChEBI" id="CHEBI:29105"/>
    </ligand>
</feature>
<dbReference type="InterPro" id="IPR006680">
    <property type="entry name" value="Amidohydro-rel"/>
</dbReference>
<dbReference type="AlphaFoldDB" id="A0A0R2QDV6"/>
<keyword evidence="3 5" id="KW-0378">Hydrolase</keyword>
<dbReference type="PIRSF" id="PIRSF038994">
    <property type="entry name" value="NagA"/>
    <property type="match status" value="1"/>
</dbReference>
<evidence type="ECO:0000313" key="11">
    <source>
        <dbReference type="Proteomes" id="UP000051017"/>
    </source>
</evidence>
<evidence type="ECO:0000256" key="3">
    <source>
        <dbReference type="ARBA" id="ARBA00022801"/>
    </source>
</evidence>
<feature type="binding site" evidence="7">
    <location>
        <position position="129"/>
    </location>
    <ligand>
        <name>substrate</name>
    </ligand>
</feature>
<dbReference type="SUPFAM" id="SSF51338">
    <property type="entry name" value="Composite domain of metallo-dependent hydrolases"/>
    <property type="match status" value="1"/>
</dbReference>
<dbReference type="Gene3D" id="2.30.40.10">
    <property type="entry name" value="Urease, subunit C, domain 1"/>
    <property type="match status" value="1"/>
</dbReference>
<feature type="active site" description="Proton donor/acceptor" evidence="6">
    <location>
        <position position="258"/>
    </location>
</feature>
<evidence type="ECO:0000256" key="6">
    <source>
        <dbReference type="PIRSR" id="PIRSR038994-1"/>
    </source>
</evidence>
<name>A0A0R2QDV6_9ACTN</name>
<feature type="binding site" evidence="7">
    <location>
        <begin position="204"/>
        <end position="205"/>
    </location>
    <ligand>
        <name>substrate</name>
    </ligand>
</feature>
<comment type="cofactor">
    <cofactor evidence="8">
        <name>a divalent metal cation</name>
        <dbReference type="ChEBI" id="CHEBI:60240"/>
    </cofactor>
    <text evidence="8">Binds 1 divalent metal cation per subunit.</text>
</comment>
<keyword evidence="2 8" id="KW-0479">Metal-binding</keyword>
<sequence>MNGALTGPTSVTWDATGMITDVLDIQTEDAEFDAILVPGFIDLQVNGFDNFNVSSSDVEQWSQVDKYLLNTGVTSWCPTLVSAPLKDLESAISMIDSQIEVRNLSAAVAQTSIIGVHLEGPFLGAAIGAHDRHSVIDIDLGWISQLPACVALMTIGAEQDEAVAAVRLLRKMGVAVSLGHTSASEQEFLLAKQAGAQMVTHLYNAMSGMHHRDHGIALDVLTDDEIYASIIVDLEHVSMRAVQLAFIAKPERMIMVSDSVQSNSDLAPRLKDGTLAGSVLTMDQALRNAVLHCSISLTRALASVTRNPARVLGLRDRGEIEKGKRADLVLLEYDLTVIKTISNGLLNMPDND</sequence>
<keyword evidence="4 5" id="KW-0119">Carbohydrate metabolism</keyword>
<evidence type="ECO:0000256" key="5">
    <source>
        <dbReference type="PIRNR" id="PIRNR038994"/>
    </source>
</evidence>
<evidence type="ECO:0000256" key="4">
    <source>
        <dbReference type="ARBA" id="ARBA00023277"/>
    </source>
</evidence>
<dbReference type="GO" id="GO:0046872">
    <property type="term" value="F:metal ion binding"/>
    <property type="evidence" value="ECO:0007669"/>
    <property type="project" value="UniProtKB-KW"/>
</dbReference>
<dbReference type="GO" id="GO:0008448">
    <property type="term" value="F:N-acetylglucosamine-6-phosphate deacetylase activity"/>
    <property type="evidence" value="ECO:0007669"/>
    <property type="project" value="InterPro"/>
</dbReference>
<dbReference type="Pfam" id="PF01979">
    <property type="entry name" value="Amidohydro_1"/>
    <property type="match status" value="1"/>
</dbReference>
<evidence type="ECO:0000256" key="7">
    <source>
        <dbReference type="PIRSR" id="PIRSR038994-2"/>
    </source>
</evidence>
<dbReference type="Proteomes" id="UP000051017">
    <property type="component" value="Unassembled WGS sequence"/>
</dbReference>
<feature type="binding site" evidence="8">
    <location>
        <position position="201"/>
    </location>
    <ligand>
        <name>Zn(2+)</name>
        <dbReference type="ChEBI" id="CHEBI:29105"/>
    </ligand>
</feature>
<evidence type="ECO:0000313" key="10">
    <source>
        <dbReference type="EMBL" id="KRO48520.1"/>
    </source>
</evidence>
<dbReference type="PANTHER" id="PTHR11113">
    <property type="entry name" value="N-ACETYLGLUCOSAMINE-6-PHOSPHATE DEACETYLASE"/>
    <property type="match status" value="1"/>
</dbReference>